<dbReference type="OrthoDB" id="9973549at2"/>
<name>A0A0M2NCJ0_9FIRM</name>
<comment type="caution">
    <text evidence="2">The sequence shown here is derived from an EMBL/GenBank/DDBJ whole genome shotgun (WGS) entry which is preliminary data.</text>
</comment>
<evidence type="ECO:0000313" key="3">
    <source>
        <dbReference type="Proteomes" id="UP000034076"/>
    </source>
</evidence>
<feature type="region of interest" description="Disordered" evidence="1">
    <location>
        <begin position="1"/>
        <end position="59"/>
    </location>
</feature>
<dbReference type="AlphaFoldDB" id="A0A0M2NCJ0"/>
<organism evidence="2 3">
    <name type="scientific">Christensenella hongkongensis</name>
    <dbReference type="NCBI Taxonomy" id="270498"/>
    <lineage>
        <taxon>Bacteria</taxon>
        <taxon>Bacillati</taxon>
        <taxon>Bacillota</taxon>
        <taxon>Clostridia</taxon>
        <taxon>Christensenellales</taxon>
        <taxon>Christensenellaceae</taxon>
        <taxon>Christensenella</taxon>
    </lineage>
</organism>
<dbReference type="Proteomes" id="UP000034076">
    <property type="component" value="Unassembled WGS sequence"/>
</dbReference>
<evidence type="ECO:0000313" key="2">
    <source>
        <dbReference type="EMBL" id="KKI50214.1"/>
    </source>
</evidence>
<keyword evidence="3" id="KW-1185">Reference proteome</keyword>
<evidence type="ECO:0000256" key="1">
    <source>
        <dbReference type="SAM" id="MobiDB-lite"/>
    </source>
</evidence>
<reference evidence="2 3" key="1">
    <citation type="submission" date="2015-04" db="EMBL/GenBank/DDBJ databases">
        <title>Draft genome sequence of bacteremic isolate Catabacter hongkongensis type strain HKU16T.</title>
        <authorList>
            <person name="Lau S.K."/>
            <person name="Teng J.L."/>
            <person name="Huang Y."/>
            <person name="Curreem S.O."/>
            <person name="Tsui S.K."/>
            <person name="Woo P.C."/>
        </authorList>
    </citation>
    <scope>NUCLEOTIDE SEQUENCE [LARGE SCALE GENOMIC DNA]</scope>
    <source>
        <strain evidence="2 3">HKU16</strain>
    </source>
</reference>
<dbReference type="EMBL" id="LAYJ01000112">
    <property type="protein sequence ID" value="KKI50214.1"/>
    <property type="molecule type" value="Genomic_DNA"/>
</dbReference>
<sequence length="59" mass="7223">MTMHGHRSAVHDNEIRKERDAYEAENSQKQARLKEEVDKHREHERESRESQKYESEEKE</sequence>
<proteinExistence type="predicted"/>
<dbReference type="RefSeq" id="WP_046444087.1">
    <property type="nucleotide sequence ID" value="NZ_CAUERS010000012.1"/>
</dbReference>
<feature type="compositionally biased region" description="Basic and acidic residues" evidence="1">
    <location>
        <begin position="32"/>
        <end position="59"/>
    </location>
</feature>
<protein>
    <submittedName>
        <fullName evidence="2">Uncharacterized protein</fullName>
    </submittedName>
</protein>
<accession>A0A0M2NCJ0</accession>
<gene>
    <name evidence="2" type="ORF">CHK_2277</name>
</gene>
<feature type="compositionally biased region" description="Basic and acidic residues" evidence="1">
    <location>
        <begin position="9"/>
        <end position="22"/>
    </location>
</feature>